<accession>A0A816FKE3</accession>
<dbReference type="EMBL" id="CAJNOR010011617">
    <property type="protein sequence ID" value="CAF1662592.1"/>
    <property type="molecule type" value="Genomic_DNA"/>
</dbReference>
<organism evidence="1 2">
    <name type="scientific">Adineta ricciae</name>
    <name type="common">Rotifer</name>
    <dbReference type="NCBI Taxonomy" id="249248"/>
    <lineage>
        <taxon>Eukaryota</taxon>
        <taxon>Metazoa</taxon>
        <taxon>Spiralia</taxon>
        <taxon>Gnathifera</taxon>
        <taxon>Rotifera</taxon>
        <taxon>Eurotatoria</taxon>
        <taxon>Bdelloidea</taxon>
        <taxon>Adinetida</taxon>
        <taxon>Adinetidae</taxon>
        <taxon>Adineta</taxon>
    </lineage>
</organism>
<name>A0A816FKE3_ADIRI</name>
<reference evidence="1" key="1">
    <citation type="submission" date="2021-02" db="EMBL/GenBank/DDBJ databases">
        <authorList>
            <person name="Nowell W R."/>
        </authorList>
    </citation>
    <scope>NUCLEOTIDE SEQUENCE</scope>
</reference>
<protein>
    <recommendedName>
        <fullName evidence="3">Mos1 transposase HTH domain-containing protein</fullName>
    </recommendedName>
</protein>
<dbReference type="PANTHER" id="PTHR46060">
    <property type="entry name" value="MARINER MOS1 TRANSPOSASE-LIKE PROTEIN"/>
    <property type="match status" value="1"/>
</dbReference>
<dbReference type="InterPro" id="IPR052709">
    <property type="entry name" value="Transposase-MT_Hybrid"/>
</dbReference>
<comment type="caution">
    <text evidence="1">The sequence shown here is derived from an EMBL/GenBank/DDBJ whole genome shotgun (WGS) entry which is preliminary data.</text>
</comment>
<gene>
    <name evidence="1" type="ORF">XAT740_LOCUS57164</name>
</gene>
<dbReference type="Proteomes" id="UP000663828">
    <property type="component" value="Unassembled WGS sequence"/>
</dbReference>
<evidence type="ECO:0000313" key="1">
    <source>
        <dbReference type="EMBL" id="CAF1662592.1"/>
    </source>
</evidence>
<evidence type="ECO:0008006" key="3">
    <source>
        <dbReference type="Google" id="ProtNLM"/>
    </source>
</evidence>
<dbReference type="PANTHER" id="PTHR46060:SF1">
    <property type="entry name" value="MARINER MOS1 TRANSPOSASE-LIKE PROTEIN"/>
    <property type="match status" value="1"/>
</dbReference>
<proteinExistence type="predicted"/>
<evidence type="ECO:0000313" key="2">
    <source>
        <dbReference type="Proteomes" id="UP000663828"/>
    </source>
</evidence>
<sequence length="133" mass="15349">MTTENFHFYIKVRTALDISTEVIHDELKLVYSYEASGLSTIERCSKLFRDGREETEDKPRPGRPITETTTENIEQVRLFIDDNPYMTTEDIQKQTHLSYGTVQRIISDHTGCLKSFATLFILLISGLEEMVIL</sequence>
<keyword evidence="2" id="KW-1185">Reference proteome</keyword>
<dbReference type="AlphaFoldDB" id="A0A816FKE3"/>